<organism evidence="6 7">
    <name type="scientific">Paralcaligenes ureilyticus</name>
    <dbReference type="NCBI Taxonomy" id="627131"/>
    <lineage>
        <taxon>Bacteria</taxon>
        <taxon>Pseudomonadati</taxon>
        <taxon>Pseudomonadota</taxon>
        <taxon>Betaproteobacteria</taxon>
        <taxon>Burkholderiales</taxon>
        <taxon>Alcaligenaceae</taxon>
        <taxon>Paralcaligenes</taxon>
    </lineage>
</organism>
<dbReference type="AlphaFoldDB" id="A0A4R3M114"/>
<evidence type="ECO:0000256" key="2">
    <source>
        <dbReference type="ARBA" id="ARBA00023015"/>
    </source>
</evidence>
<comment type="caution">
    <text evidence="6">The sequence shown here is derived from an EMBL/GenBank/DDBJ whole genome shotgun (WGS) entry which is preliminary data.</text>
</comment>
<evidence type="ECO:0000313" key="6">
    <source>
        <dbReference type="EMBL" id="TCT04807.1"/>
    </source>
</evidence>
<sequence length="297" mass="33297">MEDLNDLYYFAQVVEHRGFAPAGRALNMPKSKLSRRISQLEERLGVRLIQRSTRHFFVTELGQEYYRHCVAMLIEAEAAAEAVQRMQSEPQGIVRMSCPTTLLHYCIGELVGRFMVENPRVQVHLDAANRQADVLGEGLDLALRVRFPPLESSDLVMRVLADSPQRLVASPRLSGALKSRLTPADLSGLPSMDWRGSQHDHLWRLNGPNGAIAEVPHHPRYITEDMTALRQAALLGIGVVQLPCMVVEKDLQEGRLVDIIPDWTPQGAIVHAVFPSRRGLLPSVRTLIDFLADHIQK</sequence>
<gene>
    <name evidence="6" type="ORF">EDC26_11122</name>
</gene>
<accession>A0A4R3M114</accession>
<protein>
    <submittedName>
        <fullName evidence="6">LysR family transcriptional regulator</fullName>
    </submittedName>
</protein>
<dbReference type="InterPro" id="IPR058163">
    <property type="entry name" value="LysR-type_TF_proteobact-type"/>
</dbReference>
<dbReference type="Gene3D" id="1.10.10.10">
    <property type="entry name" value="Winged helix-like DNA-binding domain superfamily/Winged helix DNA-binding domain"/>
    <property type="match status" value="1"/>
</dbReference>
<dbReference type="CDD" id="cd08473">
    <property type="entry name" value="PBP2_CrgA_like_4"/>
    <property type="match status" value="1"/>
</dbReference>
<dbReference type="FunFam" id="1.10.10.10:FF:000001">
    <property type="entry name" value="LysR family transcriptional regulator"/>
    <property type="match status" value="1"/>
</dbReference>
<dbReference type="PANTHER" id="PTHR30537">
    <property type="entry name" value="HTH-TYPE TRANSCRIPTIONAL REGULATOR"/>
    <property type="match status" value="1"/>
</dbReference>
<evidence type="ECO:0000256" key="1">
    <source>
        <dbReference type="ARBA" id="ARBA00009437"/>
    </source>
</evidence>
<evidence type="ECO:0000313" key="7">
    <source>
        <dbReference type="Proteomes" id="UP000295525"/>
    </source>
</evidence>
<dbReference type="InterPro" id="IPR005119">
    <property type="entry name" value="LysR_subst-bd"/>
</dbReference>
<evidence type="ECO:0000256" key="4">
    <source>
        <dbReference type="ARBA" id="ARBA00023163"/>
    </source>
</evidence>
<dbReference type="SUPFAM" id="SSF53850">
    <property type="entry name" value="Periplasmic binding protein-like II"/>
    <property type="match status" value="1"/>
</dbReference>
<dbReference type="GO" id="GO:0043565">
    <property type="term" value="F:sequence-specific DNA binding"/>
    <property type="evidence" value="ECO:0007669"/>
    <property type="project" value="TreeGrafter"/>
</dbReference>
<keyword evidence="4" id="KW-0804">Transcription</keyword>
<evidence type="ECO:0000259" key="5">
    <source>
        <dbReference type="PROSITE" id="PS50931"/>
    </source>
</evidence>
<dbReference type="RefSeq" id="WP_132583546.1">
    <property type="nucleotide sequence ID" value="NZ_SMAJ01000011.1"/>
</dbReference>
<keyword evidence="3" id="KW-0238">DNA-binding</keyword>
<dbReference type="SUPFAM" id="SSF46785">
    <property type="entry name" value="Winged helix' DNA-binding domain"/>
    <property type="match status" value="1"/>
</dbReference>
<dbReference type="InterPro" id="IPR036388">
    <property type="entry name" value="WH-like_DNA-bd_sf"/>
</dbReference>
<dbReference type="Proteomes" id="UP000295525">
    <property type="component" value="Unassembled WGS sequence"/>
</dbReference>
<dbReference type="PANTHER" id="PTHR30537:SF31">
    <property type="entry name" value="TRANSCRIPTIONAL REGULATOR, LYSR FAMILY"/>
    <property type="match status" value="1"/>
</dbReference>
<name>A0A4R3M114_9BURK</name>
<reference evidence="6 7" key="1">
    <citation type="submission" date="2019-03" db="EMBL/GenBank/DDBJ databases">
        <title>Genomic Encyclopedia of Type Strains, Phase IV (KMG-IV): sequencing the most valuable type-strain genomes for metagenomic binning, comparative biology and taxonomic classification.</title>
        <authorList>
            <person name="Goeker M."/>
        </authorList>
    </citation>
    <scope>NUCLEOTIDE SEQUENCE [LARGE SCALE GENOMIC DNA]</scope>
    <source>
        <strain evidence="6 7">DSM 24591</strain>
    </source>
</reference>
<dbReference type="PROSITE" id="PS50931">
    <property type="entry name" value="HTH_LYSR"/>
    <property type="match status" value="1"/>
</dbReference>
<feature type="domain" description="HTH lysR-type" evidence="5">
    <location>
        <begin position="1"/>
        <end position="59"/>
    </location>
</feature>
<dbReference type="Pfam" id="PF03466">
    <property type="entry name" value="LysR_substrate"/>
    <property type="match status" value="1"/>
</dbReference>
<comment type="similarity">
    <text evidence="1">Belongs to the LysR transcriptional regulatory family.</text>
</comment>
<proteinExistence type="inferred from homology"/>
<dbReference type="Pfam" id="PF00126">
    <property type="entry name" value="HTH_1"/>
    <property type="match status" value="1"/>
</dbReference>
<keyword evidence="2" id="KW-0805">Transcription regulation</keyword>
<dbReference type="GO" id="GO:0003700">
    <property type="term" value="F:DNA-binding transcription factor activity"/>
    <property type="evidence" value="ECO:0007669"/>
    <property type="project" value="InterPro"/>
</dbReference>
<evidence type="ECO:0000256" key="3">
    <source>
        <dbReference type="ARBA" id="ARBA00023125"/>
    </source>
</evidence>
<dbReference type="Gene3D" id="3.40.190.290">
    <property type="match status" value="1"/>
</dbReference>
<dbReference type="GO" id="GO:0006351">
    <property type="term" value="P:DNA-templated transcription"/>
    <property type="evidence" value="ECO:0007669"/>
    <property type="project" value="TreeGrafter"/>
</dbReference>
<dbReference type="NCBIfam" id="NF011573">
    <property type="entry name" value="PRK14997.1"/>
    <property type="match status" value="1"/>
</dbReference>
<dbReference type="OrthoDB" id="5671700at2"/>
<dbReference type="InterPro" id="IPR000847">
    <property type="entry name" value="LysR_HTH_N"/>
</dbReference>
<dbReference type="InterPro" id="IPR036390">
    <property type="entry name" value="WH_DNA-bd_sf"/>
</dbReference>
<dbReference type="EMBL" id="SMAJ01000011">
    <property type="protein sequence ID" value="TCT04807.1"/>
    <property type="molecule type" value="Genomic_DNA"/>
</dbReference>
<keyword evidence="7" id="KW-1185">Reference proteome</keyword>